<protein>
    <submittedName>
        <fullName evidence="2">Alpha/beta hydrolase</fullName>
    </submittedName>
</protein>
<feature type="domain" description="AB hydrolase-1" evidence="1">
    <location>
        <begin position="32"/>
        <end position="268"/>
    </location>
</feature>
<evidence type="ECO:0000313" key="2">
    <source>
        <dbReference type="EMBL" id="RAW13155.1"/>
    </source>
</evidence>
<dbReference type="InterPro" id="IPR029058">
    <property type="entry name" value="AB_hydrolase_fold"/>
</dbReference>
<dbReference type="PANTHER" id="PTHR43194:SF2">
    <property type="entry name" value="PEROXISOMAL MEMBRANE PROTEIN LPX1"/>
    <property type="match status" value="1"/>
</dbReference>
<dbReference type="Pfam" id="PF12697">
    <property type="entry name" value="Abhydrolase_6"/>
    <property type="match status" value="1"/>
</dbReference>
<name>A0A329QL84_9ACTN</name>
<dbReference type="Proteomes" id="UP000250462">
    <property type="component" value="Unassembled WGS sequence"/>
</dbReference>
<reference evidence="2 3" key="1">
    <citation type="submission" date="2018-06" db="EMBL/GenBank/DDBJ databases">
        <title>Phytoactinopolyspora halophila sp. nov., a novel halophilic actinomycete isolated from a saline soil in China.</title>
        <authorList>
            <person name="Tang S.-K."/>
        </authorList>
    </citation>
    <scope>NUCLEOTIDE SEQUENCE [LARGE SCALE GENOMIC DNA]</scope>
    <source>
        <strain evidence="2 3">YIM 96934</strain>
    </source>
</reference>
<accession>A0A329QL84</accession>
<gene>
    <name evidence="2" type="ORF">DPM12_13685</name>
</gene>
<sequence>MSHDTTVPAHARTLDVPGARLYHEVRGAGPLVVLVGAPMDATSFEPLAELLAVDHTVLTTDPRGINRSPVDDPEQDSTPEMRADDLARLVEHLDAGPAALLGSSGGAVSALALAQSRPDLAHTVIAHEPPLIELLPDRAERHAGNDEVIARWIAGDHVGSWRAFLDNANIVLPEDVFQAMFAQEPDPQTRADTDFQNRHMLRPTTYWRPDMSTLRSVRSRIVVGIGEESAGEICDRTSTALASALGVEPAMFPGGHLGFADDPAAFAARLRAVLYEV</sequence>
<dbReference type="InterPro" id="IPR050228">
    <property type="entry name" value="Carboxylesterase_BioH"/>
</dbReference>
<evidence type="ECO:0000259" key="1">
    <source>
        <dbReference type="Pfam" id="PF12697"/>
    </source>
</evidence>
<dbReference type="InterPro" id="IPR000073">
    <property type="entry name" value="AB_hydrolase_1"/>
</dbReference>
<dbReference type="RefSeq" id="WP_112258925.1">
    <property type="nucleotide sequence ID" value="NZ_QMIG01000014.1"/>
</dbReference>
<evidence type="ECO:0000313" key="3">
    <source>
        <dbReference type="Proteomes" id="UP000250462"/>
    </source>
</evidence>
<dbReference type="AlphaFoldDB" id="A0A329QL84"/>
<proteinExistence type="predicted"/>
<comment type="caution">
    <text evidence="2">The sequence shown here is derived from an EMBL/GenBank/DDBJ whole genome shotgun (WGS) entry which is preliminary data.</text>
</comment>
<keyword evidence="3" id="KW-1185">Reference proteome</keyword>
<dbReference type="GO" id="GO:0016787">
    <property type="term" value="F:hydrolase activity"/>
    <property type="evidence" value="ECO:0007669"/>
    <property type="project" value="UniProtKB-KW"/>
</dbReference>
<dbReference type="OrthoDB" id="3210164at2"/>
<dbReference type="Gene3D" id="3.40.50.1820">
    <property type="entry name" value="alpha/beta hydrolase"/>
    <property type="match status" value="1"/>
</dbReference>
<organism evidence="2 3">
    <name type="scientific">Phytoactinopolyspora halophila</name>
    <dbReference type="NCBI Taxonomy" id="1981511"/>
    <lineage>
        <taxon>Bacteria</taxon>
        <taxon>Bacillati</taxon>
        <taxon>Actinomycetota</taxon>
        <taxon>Actinomycetes</taxon>
        <taxon>Jiangellales</taxon>
        <taxon>Jiangellaceae</taxon>
        <taxon>Phytoactinopolyspora</taxon>
    </lineage>
</organism>
<dbReference type="PANTHER" id="PTHR43194">
    <property type="entry name" value="HYDROLASE ALPHA/BETA FOLD FAMILY"/>
    <property type="match status" value="1"/>
</dbReference>
<dbReference type="SUPFAM" id="SSF53474">
    <property type="entry name" value="alpha/beta-Hydrolases"/>
    <property type="match status" value="1"/>
</dbReference>
<dbReference type="EMBL" id="QMIG01000014">
    <property type="protein sequence ID" value="RAW13155.1"/>
    <property type="molecule type" value="Genomic_DNA"/>
</dbReference>
<keyword evidence="2" id="KW-0378">Hydrolase</keyword>